<feature type="domain" description="Nop" evidence="5">
    <location>
        <begin position="281"/>
        <end position="363"/>
    </location>
</feature>
<proteinExistence type="inferred from homology"/>
<dbReference type="GO" id="GO:0031428">
    <property type="term" value="C:box C/D methylation guide snoRNP complex"/>
    <property type="evidence" value="ECO:0007669"/>
    <property type="project" value="InterPro"/>
</dbReference>
<evidence type="ECO:0000256" key="1">
    <source>
        <dbReference type="ARBA" id="ARBA00004604"/>
    </source>
</evidence>
<accession>A0A915D548</accession>
<evidence type="ECO:0000256" key="4">
    <source>
        <dbReference type="ARBA" id="ARBA00023242"/>
    </source>
</evidence>
<dbReference type="InterPro" id="IPR012976">
    <property type="entry name" value="NOSIC"/>
</dbReference>
<dbReference type="SMART" id="SM00931">
    <property type="entry name" value="NOSIC"/>
    <property type="match status" value="1"/>
</dbReference>
<comment type="similarity">
    <text evidence="2">Belongs to the NOP5/NOP56 family.</text>
</comment>
<dbReference type="InterPro" id="IPR012974">
    <property type="entry name" value="NOP58/56_N"/>
</dbReference>
<dbReference type="PROSITE" id="PS51358">
    <property type="entry name" value="NOP"/>
    <property type="match status" value="1"/>
</dbReference>
<evidence type="ECO:0000256" key="3">
    <source>
        <dbReference type="ARBA" id="ARBA00022517"/>
    </source>
</evidence>
<dbReference type="GO" id="GO:0042254">
    <property type="term" value="P:ribosome biogenesis"/>
    <property type="evidence" value="ECO:0007669"/>
    <property type="project" value="UniProtKB-KW"/>
</dbReference>
<protein>
    <submittedName>
        <fullName evidence="7">Nop domain-containing protein</fullName>
    </submittedName>
</protein>
<dbReference type="InterPro" id="IPR002687">
    <property type="entry name" value="Nop_dom"/>
</dbReference>
<keyword evidence="3" id="KW-0690">Ribosome biogenesis</keyword>
<dbReference type="WBParaSite" id="jg15684">
    <property type="protein sequence ID" value="jg15684"/>
    <property type="gene ID" value="jg15684"/>
</dbReference>
<dbReference type="InterPro" id="IPR036070">
    <property type="entry name" value="Nop_dom_sf"/>
</dbReference>
<dbReference type="GO" id="GO:0030515">
    <property type="term" value="F:snoRNA binding"/>
    <property type="evidence" value="ECO:0007669"/>
    <property type="project" value="InterPro"/>
</dbReference>
<dbReference type="PANTHER" id="PTHR10894:SF1">
    <property type="entry name" value="NUCLEOLAR PROTEIN 58"/>
    <property type="match status" value="1"/>
</dbReference>
<dbReference type="Gene3D" id="1.10.287.4070">
    <property type="match status" value="1"/>
</dbReference>
<dbReference type="Pfam" id="PF08156">
    <property type="entry name" value="NOP5NT"/>
    <property type="match status" value="1"/>
</dbReference>
<dbReference type="InterPro" id="IPR042239">
    <property type="entry name" value="Nop_C"/>
</dbReference>
<dbReference type="PANTHER" id="PTHR10894">
    <property type="entry name" value="NUCLEOLAR PROTEIN 5 NUCLEOLAR PROTEIN NOP5 NOP58"/>
    <property type="match status" value="1"/>
</dbReference>
<comment type="subcellular location">
    <subcellularLocation>
        <location evidence="1">Nucleus</location>
        <location evidence="1">Nucleolus</location>
    </subcellularLocation>
</comment>
<evidence type="ECO:0000259" key="5">
    <source>
        <dbReference type="PROSITE" id="PS51358"/>
    </source>
</evidence>
<dbReference type="Pfam" id="PF01798">
    <property type="entry name" value="Nop"/>
    <property type="match status" value="2"/>
</dbReference>
<dbReference type="InterPro" id="IPR045056">
    <property type="entry name" value="Nop56/Nop58"/>
</dbReference>
<evidence type="ECO:0000256" key="2">
    <source>
        <dbReference type="ARBA" id="ARBA00009211"/>
    </source>
</evidence>
<dbReference type="GO" id="GO:0032040">
    <property type="term" value="C:small-subunit processome"/>
    <property type="evidence" value="ECO:0007669"/>
    <property type="project" value="InterPro"/>
</dbReference>
<name>A0A915D548_9BILA</name>
<keyword evidence="4" id="KW-0539">Nucleus</keyword>
<dbReference type="FunFam" id="1.10.287.4070:FF:000001">
    <property type="entry name" value="Probable Nucleolar protein 58"/>
    <property type="match status" value="1"/>
</dbReference>
<keyword evidence="6" id="KW-1185">Reference proteome</keyword>
<sequence>MLVLFETSAGYALFKMLDESKLKKIEVISEEFSSAEKAQENLQLVSFKKFKDVDDAVKNISSMQEGSLSNTLKKMLKSKVLEEGNLVVGDSKISNLIKERLEGIKCVHNSATAELMRGIRCHMDVLLADYATELKAMRLALAHALGRYKVKFNPEKIDTMITQAVLLLDDLDKELNNYVMRCREWYGWHFPELGKIVQDPIAYVKTIKAIGKKQNSVKVDLSSILPEDLSARVNQEAEMSMGSDISDLDILLISELCDQIIEVSGYRTQLNEYLKNRMHALAPNVTVLLGELVGARLISKAGSLVGLAKCPSSTVQLLGPRRPFDQQAATNLKGKVARKLAAKVSLASRIDALREESSGNEME</sequence>
<reference evidence="7" key="1">
    <citation type="submission" date="2022-11" db="UniProtKB">
        <authorList>
            <consortium name="WormBaseParasite"/>
        </authorList>
    </citation>
    <scope>IDENTIFICATION</scope>
</reference>
<dbReference type="Proteomes" id="UP000887574">
    <property type="component" value="Unplaced"/>
</dbReference>
<evidence type="ECO:0000313" key="7">
    <source>
        <dbReference type="WBParaSite" id="jg15684"/>
    </source>
</evidence>
<evidence type="ECO:0000313" key="6">
    <source>
        <dbReference type="Proteomes" id="UP000887574"/>
    </source>
</evidence>
<dbReference type="AlphaFoldDB" id="A0A915D548"/>
<dbReference type="Gene3D" id="1.10.246.90">
    <property type="entry name" value="Nop domain"/>
    <property type="match status" value="2"/>
</dbReference>
<organism evidence="6 7">
    <name type="scientific">Ditylenchus dipsaci</name>
    <dbReference type="NCBI Taxonomy" id="166011"/>
    <lineage>
        <taxon>Eukaryota</taxon>
        <taxon>Metazoa</taxon>
        <taxon>Ecdysozoa</taxon>
        <taxon>Nematoda</taxon>
        <taxon>Chromadorea</taxon>
        <taxon>Rhabditida</taxon>
        <taxon>Tylenchina</taxon>
        <taxon>Tylenchomorpha</taxon>
        <taxon>Sphaerularioidea</taxon>
        <taxon>Anguinidae</taxon>
        <taxon>Anguininae</taxon>
        <taxon>Ditylenchus</taxon>
    </lineage>
</organism>
<dbReference type="SUPFAM" id="SSF89124">
    <property type="entry name" value="Nop domain"/>
    <property type="match status" value="1"/>
</dbReference>